<gene>
    <name evidence="1" type="ORF">E1261_00180</name>
</gene>
<reference evidence="1 2" key="1">
    <citation type="submission" date="2019-03" db="EMBL/GenBank/DDBJ databases">
        <title>Draft genome sequences of novel Actinobacteria.</title>
        <authorList>
            <person name="Sahin N."/>
            <person name="Ay H."/>
            <person name="Saygin H."/>
        </authorList>
    </citation>
    <scope>NUCLEOTIDE SEQUENCE [LARGE SCALE GENOMIC DNA]</scope>
    <source>
        <strain evidence="1 2">JCM 30547</strain>
    </source>
</reference>
<dbReference type="RefSeq" id="WP_132399779.1">
    <property type="nucleotide sequence ID" value="NZ_SMKA01000001.1"/>
</dbReference>
<dbReference type="EMBL" id="SMKA01000001">
    <property type="protein sequence ID" value="TDC35781.1"/>
    <property type="molecule type" value="Genomic_DNA"/>
</dbReference>
<dbReference type="Proteomes" id="UP000295075">
    <property type="component" value="Unassembled WGS sequence"/>
</dbReference>
<evidence type="ECO:0000313" key="1">
    <source>
        <dbReference type="EMBL" id="TDC35781.1"/>
    </source>
</evidence>
<protein>
    <submittedName>
        <fullName evidence="1">Uncharacterized protein</fullName>
    </submittedName>
</protein>
<dbReference type="OrthoDB" id="3829757at2"/>
<accession>A0A4R4QIZ7</accession>
<name>A0A4R4QIZ7_9ACTN</name>
<evidence type="ECO:0000313" key="2">
    <source>
        <dbReference type="Proteomes" id="UP000295075"/>
    </source>
</evidence>
<comment type="caution">
    <text evidence="1">The sequence shown here is derived from an EMBL/GenBank/DDBJ whole genome shotgun (WGS) entry which is preliminary data.</text>
</comment>
<keyword evidence="2" id="KW-1185">Reference proteome</keyword>
<dbReference type="AlphaFoldDB" id="A0A4R4QIZ7"/>
<proteinExistence type="predicted"/>
<organism evidence="1 2">
    <name type="scientific">Kribbella albertanoniae</name>
    <dbReference type="NCBI Taxonomy" id="1266829"/>
    <lineage>
        <taxon>Bacteria</taxon>
        <taxon>Bacillati</taxon>
        <taxon>Actinomycetota</taxon>
        <taxon>Actinomycetes</taxon>
        <taxon>Propionibacteriales</taxon>
        <taxon>Kribbellaceae</taxon>
        <taxon>Kribbella</taxon>
    </lineage>
</organism>
<sequence length="66" mass="7041">MTSSSALGGRRTVRVWFGQHIIAMYTAEPALAARYESAMRSRFAGLRVTNQLVGTTAVAPQAGDKG</sequence>